<reference evidence="1 2" key="1">
    <citation type="submission" date="2019-03" db="EMBL/GenBank/DDBJ databases">
        <title>Genomic analyses of the natural microbiome of Caenorhabditis elegans.</title>
        <authorList>
            <person name="Samuel B."/>
        </authorList>
    </citation>
    <scope>NUCLEOTIDE SEQUENCE [LARGE SCALE GENOMIC DNA]</scope>
    <source>
        <strain evidence="1 2">JUb89</strain>
    </source>
</reference>
<proteinExistence type="predicted"/>
<evidence type="ECO:0000313" key="2">
    <source>
        <dbReference type="Proteomes" id="UP000294963"/>
    </source>
</evidence>
<dbReference type="EMBL" id="SLVJ01000025">
    <property type="protein sequence ID" value="TCM62337.1"/>
    <property type="molecule type" value="Genomic_DNA"/>
</dbReference>
<comment type="caution">
    <text evidence="1">The sequence shown here is derived from an EMBL/GenBank/DDBJ whole genome shotgun (WGS) entry which is preliminary data.</text>
</comment>
<evidence type="ECO:0000313" key="1">
    <source>
        <dbReference type="EMBL" id="TCM62337.1"/>
    </source>
</evidence>
<sequence length="61" mass="6685">MNANANITQHIVAANKYHSPECVDSNKCSMCRAYVKSVKVDLSAFATLLKQFDEQFGGGCE</sequence>
<keyword evidence="2" id="KW-1185">Reference proteome</keyword>
<dbReference type="AlphaFoldDB" id="A0A4R1XEP1"/>
<accession>A0A4R1XEP1</accession>
<gene>
    <name evidence="1" type="ORF">EC844_12565</name>
</gene>
<name>A0A4R1XEP1_ACICA</name>
<protein>
    <submittedName>
        <fullName evidence="1">Uncharacterized protein</fullName>
    </submittedName>
</protein>
<dbReference type="Proteomes" id="UP000294963">
    <property type="component" value="Unassembled WGS sequence"/>
</dbReference>
<organism evidence="1 2">
    <name type="scientific">Acinetobacter calcoaceticus</name>
    <dbReference type="NCBI Taxonomy" id="471"/>
    <lineage>
        <taxon>Bacteria</taxon>
        <taxon>Pseudomonadati</taxon>
        <taxon>Pseudomonadota</taxon>
        <taxon>Gammaproteobacteria</taxon>
        <taxon>Moraxellales</taxon>
        <taxon>Moraxellaceae</taxon>
        <taxon>Acinetobacter</taxon>
        <taxon>Acinetobacter calcoaceticus/baumannii complex</taxon>
    </lineage>
</organism>